<keyword evidence="1" id="KW-0472">Membrane</keyword>
<organism evidence="2 3">
    <name type="scientific">Chryseobacterium lacus</name>
    <dbReference type="NCBI Taxonomy" id="2058346"/>
    <lineage>
        <taxon>Bacteria</taxon>
        <taxon>Pseudomonadati</taxon>
        <taxon>Bacteroidota</taxon>
        <taxon>Flavobacteriia</taxon>
        <taxon>Flavobacteriales</taxon>
        <taxon>Weeksellaceae</taxon>
        <taxon>Chryseobacterium group</taxon>
        <taxon>Chryseobacterium</taxon>
    </lineage>
</organism>
<feature type="transmembrane region" description="Helical" evidence="1">
    <location>
        <begin position="44"/>
        <end position="62"/>
    </location>
</feature>
<sequence>MVKSILNKTKIENNINEIIFFLFLLGYILEFLFRRGFLNADFKILSVLPFTANIVLLCFMLFKKNDSTQNRKKASRKYILGLAFNLGSILFIFFIWTKIF</sequence>
<dbReference type="AlphaFoldDB" id="A0A368N5X4"/>
<dbReference type="Proteomes" id="UP000252172">
    <property type="component" value="Unassembled WGS sequence"/>
</dbReference>
<accession>A0A368N5X4</accession>
<gene>
    <name evidence="2" type="ORF">DQ356_01840</name>
</gene>
<name>A0A368N5X4_9FLAO</name>
<evidence type="ECO:0000256" key="1">
    <source>
        <dbReference type="SAM" id="Phobius"/>
    </source>
</evidence>
<feature type="transmembrane region" description="Helical" evidence="1">
    <location>
        <begin position="78"/>
        <end position="96"/>
    </location>
</feature>
<evidence type="ECO:0000313" key="2">
    <source>
        <dbReference type="EMBL" id="RCU44974.1"/>
    </source>
</evidence>
<evidence type="ECO:0000313" key="3">
    <source>
        <dbReference type="Proteomes" id="UP000252172"/>
    </source>
</evidence>
<keyword evidence="1" id="KW-1133">Transmembrane helix</keyword>
<reference evidence="2 3" key="1">
    <citation type="submission" date="2018-07" db="EMBL/GenBank/DDBJ databases">
        <title>Chryseobacterium lacus sp. nov., isolated from lake water.</title>
        <authorList>
            <person name="Li C.-M."/>
        </authorList>
    </citation>
    <scope>NUCLEOTIDE SEQUENCE [LARGE SCALE GENOMIC DNA]</scope>
    <source>
        <strain evidence="2 3">YLOS41</strain>
    </source>
</reference>
<feature type="transmembrane region" description="Helical" evidence="1">
    <location>
        <begin position="18"/>
        <end position="38"/>
    </location>
</feature>
<keyword evidence="3" id="KW-1185">Reference proteome</keyword>
<keyword evidence="1" id="KW-0812">Transmembrane</keyword>
<dbReference type="EMBL" id="QPIE01000001">
    <property type="protein sequence ID" value="RCU44974.1"/>
    <property type="molecule type" value="Genomic_DNA"/>
</dbReference>
<comment type="caution">
    <text evidence="2">The sequence shown here is derived from an EMBL/GenBank/DDBJ whole genome shotgun (WGS) entry which is preliminary data.</text>
</comment>
<proteinExistence type="predicted"/>
<protein>
    <submittedName>
        <fullName evidence="2">Uncharacterized protein</fullName>
    </submittedName>
</protein>